<organism evidence="1 2">
    <name type="scientific">Rhodoplanes tepidamans</name>
    <name type="common">Rhodoplanes cryptolactis</name>
    <dbReference type="NCBI Taxonomy" id="200616"/>
    <lineage>
        <taxon>Bacteria</taxon>
        <taxon>Pseudomonadati</taxon>
        <taxon>Pseudomonadota</taxon>
        <taxon>Alphaproteobacteria</taxon>
        <taxon>Hyphomicrobiales</taxon>
        <taxon>Nitrobacteraceae</taxon>
        <taxon>Rhodoplanes</taxon>
    </lineage>
</organism>
<dbReference type="RefSeq" id="WP_272777068.1">
    <property type="nucleotide sequence ID" value="NZ_JAQQLI010000014.1"/>
</dbReference>
<proteinExistence type="predicted"/>
<name>A0ABT5J9A6_RHOTP</name>
<comment type="caution">
    <text evidence="1">The sequence shown here is derived from an EMBL/GenBank/DDBJ whole genome shotgun (WGS) entry which is preliminary data.</text>
</comment>
<dbReference type="Proteomes" id="UP001165652">
    <property type="component" value="Unassembled WGS sequence"/>
</dbReference>
<protein>
    <recommendedName>
        <fullName evidence="3">Anti-sigma factor</fullName>
    </recommendedName>
</protein>
<reference evidence="1" key="1">
    <citation type="journal article" date="2023" name="Microbiol Resour">
        <title>Genome Sequences of Rhodoplanes serenus and Two Thermotolerant Strains, Rhodoplanes tepidamans and 'Rhodoplanes cryptolactis,' Further Refine the Genus.</title>
        <authorList>
            <person name="Rayyan A.A."/>
            <person name="Kyndt J.A."/>
        </authorList>
    </citation>
    <scope>NUCLEOTIDE SEQUENCE</scope>
    <source>
        <strain evidence="1">DSM 9987</strain>
    </source>
</reference>
<evidence type="ECO:0000313" key="1">
    <source>
        <dbReference type="EMBL" id="MDC7786223.1"/>
    </source>
</evidence>
<evidence type="ECO:0000313" key="2">
    <source>
        <dbReference type="Proteomes" id="UP001165652"/>
    </source>
</evidence>
<accession>A0ABT5J9A6</accession>
<evidence type="ECO:0008006" key="3">
    <source>
        <dbReference type="Google" id="ProtNLM"/>
    </source>
</evidence>
<gene>
    <name evidence="1" type="ORF">PQJ73_11075</name>
</gene>
<dbReference type="EMBL" id="JAQQLI010000014">
    <property type="protein sequence ID" value="MDC7786223.1"/>
    <property type="molecule type" value="Genomic_DNA"/>
</dbReference>
<sequence>MTPAEFHRLAETWGGDVERWPEQVRAAARAVARTPDGAAVLAAERRLDLVLAEAPVVTRRRADDLAWRVMQRLAEEPAATLMQRVGERPSTRPRPAPLRNWLRWLLPAASLACSVLLGVSLARELPFGSGPSPAATIIAMTIDLGAIPNDWGLP</sequence>
<keyword evidence="2" id="KW-1185">Reference proteome</keyword>
<reference evidence="1" key="2">
    <citation type="submission" date="2023-02" db="EMBL/GenBank/DDBJ databases">
        <authorList>
            <person name="Rayyan A."/>
            <person name="Meyer T."/>
            <person name="Kyndt J.A."/>
        </authorList>
    </citation>
    <scope>NUCLEOTIDE SEQUENCE</scope>
    <source>
        <strain evidence="1">DSM 9987</strain>
    </source>
</reference>